<feature type="coiled-coil region" evidence="1">
    <location>
        <begin position="102"/>
        <end position="136"/>
    </location>
</feature>
<feature type="compositionally biased region" description="Low complexity" evidence="2">
    <location>
        <begin position="335"/>
        <end position="349"/>
    </location>
</feature>
<evidence type="ECO:0000313" key="4">
    <source>
        <dbReference type="Proteomes" id="UP000023435"/>
    </source>
</evidence>
<gene>
    <name evidence="3" type="ORF">AZ78_0179</name>
</gene>
<evidence type="ECO:0000256" key="2">
    <source>
        <dbReference type="SAM" id="MobiDB-lite"/>
    </source>
</evidence>
<dbReference type="Proteomes" id="UP000023435">
    <property type="component" value="Unassembled WGS sequence"/>
</dbReference>
<sequence>MIWLLALAATAAGMYYWGRRSGEEQLDSRAPVAETAAEGGSRAAPASAAGSAPAAIPRYTGTAARPLPSLDTPLRLVLPELQRRAADEPAAACRLAAEMEYCDGLRQRLSGAENNLDNLERQLERMPNDTAQQREQRQRMADGYQSMTEKLLSQSEHCAQVPLITPEQRTAYWRRAALAGHPAAMRHYASGNAFRFAQLLDNLPALAVYRNEAESVARTAAQRGDSRMLASLAYAYSPGRDGGRRSFLTQAVQPNPVESLSLFLQLRDALPAAQPGATPEPVSPGGGWRGGGGRRGFGANGGLPPREAIDAQISALSRDLSPEQASQARERAAERAQSWTAPAAANAPVGAGGAPSPMFLFQGAVPDVQRQECGPT</sequence>
<evidence type="ECO:0000256" key="1">
    <source>
        <dbReference type="SAM" id="Coils"/>
    </source>
</evidence>
<accession>A0A108U4X3</accession>
<feature type="region of interest" description="Disordered" evidence="2">
    <location>
        <begin position="316"/>
        <end position="376"/>
    </location>
</feature>
<keyword evidence="1" id="KW-0175">Coiled coil</keyword>
<feature type="region of interest" description="Disordered" evidence="2">
    <location>
        <begin position="273"/>
        <end position="300"/>
    </location>
</feature>
<keyword evidence="4" id="KW-1185">Reference proteome</keyword>
<dbReference type="AlphaFoldDB" id="A0A108U4X3"/>
<name>A0A108U4X3_9GAMM</name>
<feature type="region of interest" description="Disordered" evidence="2">
    <location>
        <begin position="33"/>
        <end position="52"/>
    </location>
</feature>
<reference evidence="3 4" key="1">
    <citation type="journal article" date="2014" name="Genome Announc.">
        <title>Draft Genome Sequence of Lysobacter capsici AZ78, a Bacterium Antagonistic to Plant-Pathogenic Oomycetes.</title>
        <authorList>
            <person name="Puopolo G."/>
            <person name="Sonego P."/>
            <person name="Engelen K."/>
            <person name="Pertot I."/>
        </authorList>
    </citation>
    <scope>NUCLEOTIDE SEQUENCE [LARGE SCALE GENOMIC DNA]</scope>
    <source>
        <strain evidence="3 4">AZ78</strain>
    </source>
</reference>
<dbReference type="InterPro" id="IPR011990">
    <property type="entry name" value="TPR-like_helical_dom_sf"/>
</dbReference>
<dbReference type="EMBL" id="JAJA02000001">
    <property type="protein sequence ID" value="KWS02635.1"/>
    <property type="molecule type" value="Genomic_DNA"/>
</dbReference>
<feature type="compositionally biased region" description="Low complexity" evidence="2">
    <location>
        <begin position="36"/>
        <end position="52"/>
    </location>
</feature>
<comment type="caution">
    <text evidence="3">The sequence shown here is derived from an EMBL/GenBank/DDBJ whole genome shotgun (WGS) entry which is preliminary data.</text>
</comment>
<protein>
    <submittedName>
        <fullName evidence="3">Uncharacterized protein</fullName>
    </submittedName>
</protein>
<evidence type="ECO:0000313" key="3">
    <source>
        <dbReference type="EMBL" id="KWS02635.1"/>
    </source>
</evidence>
<organism evidence="3 4">
    <name type="scientific">Lysobacter capsici AZ78</name>
    <dbReference type="NCBI Taxonomy" id="1444315"/>
    <lineage>
        <taxon>Bacteria</taxon>
        <taxon>Pseudomonadati</taxon>
        <taxon>Pseudomonadota</taxon>
        <taxon>Gammaproteobacteria</taxon>
        <taxon>Lysobacterales</taxon>
        <taxon>Lysobacteraceae</taxon>
        <taxon>Lysobacter</taxon>
    </lineage>
</organism>
<dbReference type="Gene3D" id="1.25.40.10">
    <property type="entry name" value="Tetratricopeptide repeat domain"/>
    <property type="match status" value="1"/>
</dbReference>
<proteinExistence type="predicted"/>
<feature type="compositionally biased region" description="Gly residues" evidence="2">
    <location>
        <begin position="284"/>
        <end position="300"/>
    </location>
</feature>